<feature type="domain" description="Fe/B12 periplasmic-binding" evidence="2">
    <location>
        <begin position="36"/>
        <end position="294"/>
    </location>
</feature>
<dbReference type="Gene3D" id="3.40.50.1980">
    <property type="entry name" value="Nitrogenase molybdenum iron protein domain"/>
    <property type="match status" value="2"/>
</dbReference>
<dbReference type="InterPro" id="IPR050902">
    <property type="entry name" value="ABC_Transporter_SBP"/>
</dbReference>
<accession>A0ABS1JAH0</accession>
<dbReference type="PROSITE" id="PS50983">
    <property type="entry name" value="FE_B12_PBP"/>
    <property type="match status" value="1"/>
</dbReference>
<organism evidence="3 4">
    <name type="scientific">Tumebacillus amylolyticus</name>
    <dbReference type="NCBI Taxonomy" id="2801339"/>
    <lineage>
        <taxon>Bacteria</taxon>
        <taxon>Bacillati</taxon>
        <taxon>Bacillota</taxon>
        <taxon>Bacilli</taxon>
        <taxon>Bacillales</taxon>
        <taxon>Alicyclobacillaceae</taxon>
        <taxon>Tumebacillus</taxon>
    </lineage>
</organism>
<dbReference type="SUPFAM" id="SSF53807">
    <property type="entry name" value="Helical backbone' metal receptor"/>
    <property type="match status" value="1"/>
</dbReference>
<dbReference type="InterPro" id="IPR002491">
    <property type="entry name" value="ABC_transptr_periplasmic_BD"/>
</dbReference>
<comment type="caution">
    <text evidence="3">The sequence shown here is derived from an EMBL/GenBank/DDBJ whole genome shotgun (WGS) entry which is preliminary data.</text>
</comment>
<protein>
    <submittedName>
        <fullName evidence="3">Cobalamin-binding protein</fullName>
    </submittedName>
</protein>
<evidence type="ECO:0000313" key="3">
    <source>
        <dbReference type="EMBL" id="MBL0387236.1"/>
    </source>
</evidence>
<dbReference type="CDD" id="cd01144">
    <property type="entry name" value="BtuF"/>
    <property type="match status" value="1"/>
</dbReference>
<evidence type="ECO:0000256" key="1">
    <source>
        <dbReference type="ARBA" id="ARBA00008814"/>
    </source>
</evidence>
<reference evidence="3 4" key="1">
    <citation type="submission" date="2021-01" db="EMBL/GenBank/DDBJ databases">
        <title>Tumebacillus sp. strain ITR2 16S ribosomal RNA gene Genome sequencing and assembly.</title>
        <authorList>
            <person name="Kang M."/>
        </authorList>
    </citation>
    <scope>NUCLEOTIDE SEQUENCE [LARGE SCALE GENOMIC DNA]</scope>
    <source>
        <strain evidence="3 4">ITR2</strain>
    </source>
</reference>
<dbReference type="PANTHER" id="PTHR30535">
    <property type="entry name" value="VITAMIN B12-BINDING PROTEIN"/>
    <property type="match status" value="1"/>
</dbReference>
<proteinExistence type="inferred from homology"/>
<gene>
    <name evidence="3" type="ORF">JJB07_11300</name>
</gene>
<evidence type="ECO:0000259" key="2">
    <source>
        <dbReference type="PROSITE" id="PS50983"/>
    </source>
</evidence>
<name>A0ABS1JAH0_9BACL</name>
<dbReference type="Proteomes" id="UP000602284">
    <property type="component" value="Unassembled WGS sequence"/>
</dbReference>
<dbReference type="EMBL" id="JAEQNB010000003">
    <property type="protein sequence ID" value="MBL0387236.1"/>
    <property type="molecule type" value="Genomic_DNA"/>
</dbReference>
<evidence type="ECO:0000313" key="4">
    <source>
        <dbReference type="Proteomes" id="UP000602284"/>
    </source>
</evidence>
<dbReference type="PANTHER" id="PTHR30535:SF34">
    <property type="entry name" value="MOLYBDATE-BINDING PROTEIN MOLA"/>
    <property type="match status" value="1"/>
</dbReference>
<keyword evidence="4" id="KW-1185">Reference proteome</keyword>
<sequence length="301" mass="34387">MQVTSLHDRCEHIVPLRLKRSNLSPRREGERFVTQRIVSICPSNTELLHALGLMDRVVGVDDYSDWPTEWVRDLPKLGPDLNIDMEKLQALKPDLIIASLSVPGMEKNIERLEALHLNYLVLDPKSFEDIYRDVETLGKACGVEDRAAEVIAELRGRVTRVVEAVQARNSTTELKLYWEWWPRPLISPGSLNWLTELSRLVGAQNLFADKPGDSYTAEHEEVISRAPDFVFAVWCGVHADKVKPSMITERPGWDTVPAVVQDRVYVLEEGLYCRPSQRLFDGLEDLARLLYPDIQLQRTHP</sequence>
<comment type="similarity">
    <text evidence="1">Belongs to the bacterial solute-binding protein 8 family.</text>
</comment>
<dbReference type="Pfam" id="PF01497">
    <property type="entry name" value="Peripla_BP_2"/>
    <property type="match status" value="1"/>
</dbReference>